<comment type="subunit">
    <text evidence="22">Homodimer. Homodimerization is essential for its catalytic activity and protein stability. Interacts (via ANK repeats) with BLMH.</text>
</comment>
<dbReference type="Pfam" id="PF09296">
    <property type="entry name" value="NUDIX-like"/>
    <property type="match status" value="1"/>
</dbReference>
<organism evidence="28 29">
    <name type="scientific">Anguilla anguilla</name>
    <name type="common">European freshwater eel</name>
    <name type="synonym">Muraena anguilla</name>
    <dbReference type="NCBI Taxonomy" id="7936"/>
    <lineage>
        <taxon>Eukaryota</taxon>
        <taxon>Metazoa</taxon>
        <taxon>Chordata</taxon>
        <taxon>Craniata</taxon>
        <taxon>Vertebrata</taxon>
        <taxon>Euteleostomi</taxon>
        <taxon>Actinopterygii</taxon>
        <taxon>Neopterygii</taxon>
        <taxon>Teleostei</taxon>
        <taxon>Anguilliformes</taxon>
        <taxon>Anguillidae</taxon>
        <taxon>Anguilla</taxon>
    </lineage>
</organism>
<evidence type="ECO:0000256" key="5">
    <source>
        <dbReference type="ARBA" id="ARBA00009595"/>
    </source>
</evidence>
<evidence type="ECO:0000256" key="11">
    <source>
        <dbReference type="ARBA" id="ARBA00022833"/>
    </source>
</evidence>
<evidence type="ECO:0000256" key="22">
    <source>
        <dbReference type="ARBA" id="ARBA00046702"/>
    </source>
</evidence>
<dbReference type="InterPro" id="IPR049734">
    <property type="entry name" value="NudC-like_C"/>
</dbReference>
<evidence type="ECO:0000256" key="7">
    <source>
        <dbReference type="ARBA" id="ARBA00022490"/>
    </source>
</evidence>
<evidence type="ECO:0000256" key="20">
    <source>
        <dbReference type="ARBA" id="ARBA00031178"/>
    </source>
</evidence>
<dbReference type="GO" id="GO:0005829">
    <property type="term" value="C:cytosol"/>
    <property type="evidence" value="ECO:0007669"/>
    <property type="project" value="TreeGrafter"/>
</dbReference>
<comment type="subcellular location">
    <subcellularLocation>
        <location evidence="4">Cytoplasmic granule</location>
    </subcellularLocation>
    <subcellularLocation>
        <location evidence="3">Peroxisome</location>
    </subcellularLocation>
</comment>
<dbReference type="PANTHER" id="PTHR42904:SF6">
    <property type="entry name" value="NAD-CAPPED RNA HYDROLASE NUDT12"/>
    <property type="match status" value="1"/>
</dbReference>
<evidence type="ECO:0000256" key="17">
    <source>
        <dbReference type="ARBA" id="ARBA00023679"/>
    </source>
</evidence>
<evidence type="ECO:0000256" key="24">
    <source>
        <dbReference type="ARBA" id="ARBA00049196"/>
    </source>
</evidence>
<dbReference type="GO" id="GO:0019677">
    <property type="term" value="P:NAD+ catabolic process"/>
    <property type="evidence" value="ECO:0007669"/>
    <property type="project" value="TreeGrafter"/>
</dbReference>
<evidence type="ECO:0000256" key="25">
    <source>
        <dbReference type="ARBA" id="ARBA00049264"/>
    </source>
</evidence>
<evidence type="ECO:0000256" key="2">
    <source>
        <dbReference type="ARBA" id="ARBA00001947"/>
    </source>
</evidence>
<dbReference type="InterPro" id="IPR015797">
    <property type="entry name" value="NUDIX_hydrolase-like_dom_sf"/>
</dbReference>
<keyword evidence="10" id="KW-0378">Hydrolase</keyword>
<dbReference type="Pfam" id="PF09297">
    <property type="entry name" value="Zn_ribbon_NUD"/>
    <property type="match status" value="1"/>
</dbReference>
<dbReference type="InterPro" id="IPR015375">
    <property type="entry name" value="NADH_PPase-like_N"/>
</dbReference>
<dbReference type="SUPFAM" id="SSF55811">
    <property type="entry name" value="Nudix"/>
    <property type="match status" value="1"/>
</dbReference>
<dbReference type="InterPro" id="IPR000086">
    <property type="entry name" value="NUDIX_hydrolase_dom"/>
</dbReference>
<comment type="catalytic activity">
    <reaction evidence="23">
        <text>NADPH + H2O = reduced beta-nicotinamide D-ribonucleotide + adenosine 2',5'-bisphosphate + 2 H(+)</text>
        <dbReference type="Rhea" id="RHEA:60820"/>
        <dbReference type="ChEBI" id="CHEBI:15377"/>
        <dbReference type="ChEBI" id="CHEBI:15378"/>
        <dbReference type="ChEBI" id="CHEBI:57783"/>
        <dbReference type="ChEBI" id="CHEBI:90832"/>
        <dbReference type="ChEBI" id="CHEBI:194156"/>
    </reaction>
    <physiologicalReaction direction="left-to-right" evidence="23">
        <dbReference type="Rhea" id="RHEA:60821"/>
    </physiologicalReaction>
</comment>
<dbReference type="PROSITE" id="PS00893">
    <property type="entry name" value="NUDIX_BOX"/>
    <property type="match status" value="1"/>
</dbReference>
<dbReference type="SMART" id="SM00248">
    <property type="entry name" value="ANK"/>
    <property type="match status" value="1"/>
</dbReference>
<dbReference type="EMBL" id="JAFIRN010000010">
    <property type="protein sequence ID" value="KAG5841410.1"/>
    <property type="molecule type" value="Genomic_DNA"/>
</dbReference>
<dbReference type="EC" id="3.6.1.22" evidence="6"/>
<protein>
    <recommendedName>
        <fullName evidence="18">NAD-capped RNA hydrolase NUDT12</fullName>
        <ecNumber evidence="6">3.6.1.22</ecNumber>
    </recommendedName>
    <alternativeName>
        <fullName evidence="19">NADH pyrophosphatase NUDT12</fullName>
    </alternativeName>
    <alternativeName>
        <fullName evidence="20">Nucleoside diphosphate-linked moiety X motif 12</fullName>
    </alternativeName>
</protein>
<dbReference type="FunFam" id="3.90.79.20:FF:000002">
    <property type="entry name" value="Peroxisomal NADH pyrophosphatase NUDT12"/>
    <property type="match status" value="1"/>
</dbReference>
<evidence type="ECO:0000313" key="29">
    <source>
        <dbReference type="Proteomes" id="UP001044222"/>
    </source>
</evidence>
<evidence type="ECO:0000256" key="12">
    <source>
        <dbReference type="ARBA" id="ARBA00022842"/>
    </source>
</evidence>
<keyword evidence="14" id="KW-0520">NAD</keyword>
<keyword evidence="29" id="KW-1185">Reference proteome</keyword>
<dbReference type="FunFam" id="1.25.40.20:FF:000167">
    <property type="entry name" value="peroxisomal NADH pyrophosphatase NUDT12"/>
    <property type="match status" value="1"/>
</dbReference>
<evidence type="ECO:0000256" key="1">
    <source>
        <dbReference type="ARBA" id="ARBA00001946"/>
    </source>
</evidence>
<dbReference type="PROSITE" id="PS50088">
    <property type="entry name" value="ANK_REPEAT"/>
    <property type="match status" value="1"/>
</dbReference>
<evidence type="ECO:0000256" key="4">
    <source>
        <dbReference type="ARBA" id="ARBA00004463"/>
    </source>
</evidence>
<dbReference type="Pfam" id="PF12796">
    <property type="entry name" value="Ank_2"/>
    <property type="match status" value="1"/>
</dbReference>
<evidence type="ECO:0000256" key="26">
    <source>
        <dbReference type="PROSITE-ProRule" id="PRU00023"/>
    </source>
</evidence>
<dbReference type="PANTHER" id="PTHR42904">
    <property type="entry name" value="NUDIX HYDROLASE, NUDC SUBFAMILY"/>
    <property type="match status" value="1"/>
</dbReference>
<keyword evidence="12" id="KW-0460">Magnesium</keyword>
<name>A0A9D3RSM7_ANGAN</name>
<comment type="cofactor">
    <cofactor evidence="2">
        <name>Zn(2+)</name>
        <dbReference type="ChEBI" id="CHEBI:29105"/>
    </cofactor>
</comment>
<keyword evidence="13" id="KW-0521">NADP</keyword>
<comment type="cofactor">
    <cofactor evidence="1">
        <name>Mg(2+)</name>
        <dbReference type="ChEBI" id="CHEBI:18420"/>
    </cofactor>
</comment>
<evidence type="ECO:0000256" key="13">
    <source>
        <dbReference type="ARBA" id="ARBA00022857"/>
    </source>
</evidence>
<dbReference type="GO" id="GO:0046872">
    <property type="term" value="F:metal ion binding"/>
    <property type="evidence" value="ECO:0007669"/>
    <property type="project" value="UniProtKB-KW"/>
</dbReference>
<dbReference type="CDD" id="cd03429">
    <property type="entry name" value="NUDIX_NADH_pyrophosphatase_Nudt13"/>
    <property type="match status" value="1"/>
</dbReference>
<keyword evidence="15 26" id="KW-0040">ANK repeat</keyword>
<comment type="catalytic activity">
    <reaction evidence="25">
        <text>NADH + H2O = reduced beta-nicotinamide D-ribonucleotide + AMP + 2 H(+)</text>
        <dbReference type="Rhea" id="RHEA:48868"/>
        <dbReference type="ChEBI" id="CHEBI:15377"/>
        <dbReference type="ChEBI" id="CHEBI:15378"/>
        <dbReference type="ChEBI" id="CHEBI:57945"/>
        <dbReference type="ChEBI" id="CHEBI:90832"/>
        <dbReference type="ChEBI" id="CHEBI:456215"/>
        <dbReference type="EC" id="3.6.1.22"/>
    </reaction>
    <physiologicalReaction direction="left-to-right" evidence="25">
        <dbReference type="Rhea" id="RHEA:48869"/>
    </physiologicalReaction>
</comment>
<evidence type="ECO:0000256" key="23">
    <source>
        <dbReference type="ARBA" id="ARBA00047501"/>
    </source>
</evidence>
<dbReference type="GO" id="GO:0005777">
    <property type="term" value="C:peroxisome"/>
    <property type="evidence" value="ECO:0007669"/>
    <property type="project" value="UniProtKB-SubCell"/>
</dbReference>
<dbReference type="InterPro" id="IPR036770">
    <property type="entry name" value="Ankyrin_rpt-contain_sf"/>
</dbReference>
<evidence type="ECO:0000256" key="15">
    <source>
        <dbReference type="ARBA" id="ARBA00023043"/>
    </source>
</evidence>
<dbReference type="FunFam" id="3.90.79.10:FF:000023">
    <property type="entry name" value="Peroxisomal NADH pyrophosphatase NUDT12"/>
    <property type="match status" value="1"/>
</dbReference>
<evidence type="ECO:0000256" key="9">
    <source>
        <dbReference type="ARBA" id="ARBA00022737"/>
    </source>
</evidence>
<evidence type="ECO:0000259" key="27">
    <source>
        <dbReference type="PROSITE" id="PS51462"/>
    </source>
</evidence>
<keyword evidence="11" id="KW-0862">Zinc</keyword>
<keyword evidence="9" id="KW-0677">Repeat</keyword>
<evidence type="ECO:0000256" key="3">
    <source>
        <dbReference type="ARBA" id="ARBA00004275"/>
    </source>
</evidence>
<evidence type="ECO:0000256" key="8">
    <source>
        <dbReference type="ARBA" id="ARBA00022723"/>
    </source>
</evidence>
<dbReference type="GO" id="GO:0035529">
    <property type="term" value="F:NADH pyrophosphatase activity"/>
    <property type="evidence" value="ECO:0007669"/>
    <property type="project" value="TreeGrafter"/>
</dbReference>
<evidence type="ECO:0000256" key="16">
    <source>
        <dbReference type="ARBA" id="ARBA00023140"/>
    </source>
</evidence>
<evidence type="ECO:0000256" key="6">
    <source>
        <dbReference type="ARBA" id="ARBA00012381"/>
    </source>
</evidence>
<comment type="function">
    <text evidence="21">mRNA decapping enzyme that specifically removes the nicotinamide adenine dinucleotide (NAD) cap from a subset of mRNAs by hydrolyzing the diphosphate linkage to produce nicotinamide mononucleotide (NMN) and 5' monophosphate mRNA. The NAD-cap is present at the 5'-end of some RNAs; in contrast to the canonical N7 methylguanosine (m7G) cap, the NAD cap promotes mRNA decay. Preferentially acts on NAD-capped transcripts in response to nutrient stress. Also acts on free nicotinamide adenine dinucleotide molecules: hydrolyzes NAD(H) into NMN(H) and AMP, and NADPH into NMNH and 2',5'-ADP. May act to regulate the concentration of peroxisomal nicotinamide nucleotide cofactors required for oxidative metabolism in this organelle. Regulates the levels of circadian clock components PER1, PER2, PER3 and CRY2 in the liver.</text>
</comment>
<comment type="catalytic activity">
    <reaction evidence="17">
        <text>a 5'-end NAD(+)-phospho-ribonucleoside in mRNA + H2O = a 5'-end phospho-adenosine-phospho-ribonucleoside in mRNA + beta-nicotinamide D-ribonucleotide + 2 H(+)</text>
        <dbReference type="Rhea" id="RHEA:60876"/>
        <dbReference type="Rhea" id="RHEA-COMP:15698"/>
        <dbReference type="Rhea" id="RHEA-COMP:15719"/>
        <dbReference type="ChEBI" id="CHEBI:14649"/>
        <dbReference type="ChEBI" id="CHEBI:15377"/>
        <dbReference type="ChEBI" id="CHEBI:15378"/>
        <dbReference type="ChEBI" id="CHEBI:144029"/>
        <dbReference type="ChEBI" id="CHEBI:144051"/>
    </reaction>
    <physiologicalReaction direction="left-to-right" evidence="17">
        <dbReference type="Rhea" id="RHEA:60877"/>
    </physiologicalReaction>
</comment>
<dbReference type="Gene3D" id="1.25.40.20">
    <property type="entry name" value="Ankyrin repeat-containing domain"/>
    <property type="match status" value="1"/>
</dbReference>
<dbReference type="PROSITE" id="PS51462">
    <property type="entry name" value="NUDIX"/>
    <property type="match status" value="1"/>
</dbReference>
<comment type="similarity">
    <text evidence="5">Belongs to the Nudix hydrolase family. NudC subfamily.</text>
</comment>
<evidence type="ECO:0000256" key="21">
    <source>
        <dbReference type="ARBA" id="ARBA00045837"/>
    </source>
</evidence>
<feature type="repeat" description="ANK" evidence="26">
    <location>
        <begin position="45"/>
        <end position="77"/>
    </location>
</feature>
<dbReference type="InterPro" id="IPR015376">
    <property type="entry name" value="Znr_NADH_PPase"/>
</dbReference>
<dbReference type="Gene3D" id="3.90.79.20">
    <property type="match status" value="1"/>
</dbReference>
<dbReference type="AlphaFoldDB" id="A0A9D3RSM7"/>
<dbReference type="GO" id="GO:0006742">
    <property type="term" value="P:NADP+ catabolic process"/>
    <property type="evidence" value="ECO:0007669"/>
    <property type="project" value="TreeGrafter"/>
</dbReference>
<feature type="domain" description="Nudix hydrolase" evidence="27">
    <location>
        <begin position="314"/>
        <end position="440"/>
    </location>
</feature>
<dbReference type="InterPro" id="IPR002110">
    <property type="entry name" value="Ankyrin_rpt"/>
</dbReference>
<evidence type="ECO:0000256" key="19">
    <source>
        <dbReference type="ARBA" id="ARBA00030313"/>
    </source>
</evidence>
<evidence type="ECO:0000256" key="10">
    <source>
        <dbReference type="ARBA" id="ARBA00022801"/>
    </source>
</evidence>
<comment type="caution">
    <text evidence="28">The sequence shown here is derived from an EMBL/GenBank/DDBJ whole genome shotgun (WGS) entry which is preliminary data.</text>
</comment>
<dbReference type="NCBIfam" id="NF001299">
    <property type="entry name" value="PRK00241.1"/>
    <property type="match status" value="1"/>
</dbReference>
<dbReference type="SUPFAM" id="SSF48403">
    <property type="entry name" value="Ankyrin repeat"/>
    <property type="match status" value="1"/>
</dbReference>
<evidence type="ECO:0000256" key="14">
    <source>
        <dbReference type="ARBA" id="ARBA00023027"/>
    </source>
</evidence>
<dbReference type="Pfam" id="PF00293">
    <property type="entry name" value="NUDIX"/>
    <property type="match status" value="1"/>
</dbReference>
<proteinExistence type="inferred from homology"/>
<dbReference type="PROSITE" id="PS50297">
    <property type="entry name" value="ANK_REP_REGION"/>
    <property type="match status" value="1"/>
</dbReference>
<evidence type="ECO:0000313" key="28">
    <source>
        <dbReference type="EMBL" id="KAG5841410.1"/>
    </source>
</evidence>
<dbReference type="InterPro" id="IPR020084">
    <property type="entry name" value="NUDIX_hydrolase_CS"/>
</dbReference>
<keyword evidence="8" id="KW-0479">Metal-binding</keyword>
<dbReference type="Gene3D" id="3.90.79.10">
    <property type="entry name" value="Nucleoside Triphosphate Pyrophosphohydrolase"/>
    <property type="match status" value="1"/>
</dbReference>
<keyword evidence="16" id="KW-0576">Peroxisome</keyword>
<evidence type="ECO:0000256" key="18">
    <source>
        <dbReference type="ARBA" id="ARBA00023869"/>
    </source>
</evidence>
<reference evidence="28" key="1">
    <citation type="submission" date="2021-01" db="EMBL/GenBank/DDBJ databases">
        <title>A chromosome-scale assembly of European eel, Anguilla anguilla.</title>
        <authorList>
            <person name="Henkel C."/>
            <person name="Jong-Raadsen S.A."/>
            <person name="Dufour S."/>
            <person name="Weltzien F.-A."/>
            <person name="Palstra A.P."/>
            <person name="Pelster B."/>
            <person name="Spaink H.P."/>
            <person name="Van Den Thillart G.E."/>
            <person name="Jansen H."/>
            <person name="Zahm M."/>
            <person name="Klopp C."/>
            <person name="Cedric C."/>
            <person name="Louis A."/>
            <person name="Berthelot C."/>
            <person name="Parey E."/>
            <person name="Roest Crollius H."/>
            <person name="Montfort J."/>
            <person name="Robinson-Rechavi M."/>
            <person name="Bucao C."/>
            <person name="Bouchez O."/>
            <person name="Gislard M."/>
            <person name="Lluch J."/>
            <person name="Milhes M."/>
            <person name="Lampietro C."/>
            <person name="Lopez Roques C."/>
            <person name="Donnadieu C."/>
            <person name="Braasch I."/>
            <person name="Desvignes T."/>
            <person name="Postlethwait J."/>
            <person name="Bobe J."/>
            <person name="Guiguen Y."/>
            <person name="Dirks R."/>
        </authorList>
    </citation>
    <scope>NUCLEOTIDE SEQUENCE</scope>
    <source>
        <strain evidence="28">Tag_6206</strain>
        <tissue evidence="28">Liver</tissue>
    </source>
</reference>
<comment type="catalytic activity">
    <reaction evidence="24">
        <text>NAD(+) + H2O = beta-nicotinamide D-ribonucleotide + AMP + 2 H(+)</text>
        <dbReference type="Rhea" id="RHEA:11800"/>
        <dbReference type="ChEBI" id="CHEBI:14649"/>
        <dbReference type="ChEBI" id="CHEBI:15377"/>
        <dbReference type="ChEBI" id="CHEBI:15378"/>
        <dbReference type="ChEBI" id="CHEBI:57540"/>
        <dbReference type="ChEBI" id="CHEBI:456215"/>
        <dbReference type="EC" id="3.6.1.22"/>
    </reaction>
    <physiologicalReaction direction="left-to-right" evidence="24">
        <dbReference type="Rhea" id="RHEA:11801"/>
    </physiologicalReaction>
</comment>
<accession>A0A9D3RSM7</accession>
<sequence>MASVGMSPKDEMVARFLDAAARGEVAKVSAMVAQSSSLVDASGENGWTALMLAARNGHADVVNTLLSNGCDKSLANQSGQTSYDIARFWGHKHIAGLLANSKGVDSHHLLPGSSTEGHENYFSREFLDRMSEKRTDGQWLQAKQSSPASVFILFLNLNPLVTSGAEETSESKADFRLCRLRWGSVEELATRPGTTLIFLGVEKQATPPSPSPAGDEDGLTAWFALNTDSDPTEDLRLSNPNGFFLKPFVPRLLQLSSDEAGVVAQARSVLAWHDRYSFCPTCGGRTKVDEGGYKRTCLKEDCRSRQGIHNTCYPRVDPVVIMLVIHPDGNQCLLGRKKAFPAGMFSCLAGFIEPGEAVEDAVRREVEEESGVKVGPVQYLSSQPWPMPSSLMIGCLAVAVSTHIKVDENEIEEARWFTRQQVIDVFTKNNQPTFTIPPRQAIAHQLIKHWIGVHANL</sequence>
<keyword evidence="7" id="KW-0963">Cytoplasm</keyword>
<dbReference type="InterPro" id="IPR050241">
    <property type="entry name" value="NAD-cap_RNA_hydrolase_NudC"/>
</dbReference>
<dbReference type="Proteomes" id="UP001044222">
    <property type="component" value="Chromosome 10"/>
</dbReference>
<gene>
    <name evidence="28" type="ORF">ANANG_G00199210</name>
</gene>